<evidence type="ECO:0008006" key="3">
    <source>
        <dbReference type="Google" id="ProtNLM"/>
    </source>
</evidence>
<proteinExistence type="predicted"/>
<evidence type="ECO:0000313" key="2">
    <source>
        <dbReference type="Proteomes" id="UP000626370"/>
    </source>
</evidence>
<protein>
    <recommendedName>
        <fullName evidence="3">Solute-binding protein family 3/N-terminal domain-containing protein</fullName>
    </recommendedName>
</protein>
<organism evidence="1 2">
    <name type="scientific">Thalassotalea profundi</name>
    <dbReference type="NCBI Taxonomy" id="2036687"/>
    <lineage>
        <taxon>Bacteria</taxon>
        <taxon>Pseudomonadati</taxon>
        <taxon>Pseudomonadota</taxon>
        <taxon>Gammaproteobacteria</taxon>
        <taxon>Alteromonadales</taxon>
        <taxon>Colwelliaceae</taxon>
        <taxon>Thalassotalea</taxon>
    </lineage>
</organism>
<reference evidence="2" key="1">
    <citation type="journal article" date="2019" name="Int. J. Syst. Evol. Microbiol.">
        <title>The Global Catalogue of Microorganisms (GCM) 10K type strain sequencing project: providing services to taxonomists for standard genome sequencing and annotation.</title>
        <authorList>
            <consortium name="The Broad Institute Genomics Platform"/>
            <consortium name="The Broad Institute Genome Sequencing Center for Infectious Disease"/>
            <person name="Wu L."/>
            <person name="Ma J."/>
        </authorList>
    </citation>
    <scope>NUCLEOTIDE SEQUENCE [LARGE SCALE GENOMIC DNA]</scope>
    <source>
        <strain evidence="2">CGMCC 1.15922</strain>
    </source>
</reference>
<dbReference type="Proteomes" id="UP000626370">
    <property type="component" value="Unassembled WGS sequence"/>
</dbReference>
<comment type="caution">
    <text evidence="1">The sequence shown here is derived from an EMBL/GenBank/DDBJ whole genome shotgun (WGS) entry which is preliminary data.</text>
</comment>
<dbReference type="EMBL" id="BNAH01000001">
    <property type="protein sequence ID" value="GHE78214.1"/>
    <property type="molecule type" value="Genomic_DNA"/>
</dbReference>
<name>A0ABQ3ICH1_9GAMM</name>
<accession>A0ABQ3ICH1</accession>
<sequence>MFFYSNASEAEDIIIYIRDDVYEDYQAFVDGKDIATINDFQGKTVRRDVIDMILAQKALKLGGFNHSFKYIPGKLNFRNTKMLQQGKLLISFDSYWLSDANALESDIYISDAVIKKGEYVAGLYTSPKNKAALNIKKLEDLSRFTAVSTPKWRTDWQTLSQLPLKQLVAEDEWLSMARMVNLMWIDIIFMPFNSTKDKTFSMDKITLIPVENVAIKFDDSRHFVLSKKHPLGAQAFQAINIGLKKLREQKLITKAYTQAGFFVDRNKINILNN</sequence>
<evidence type="ECO:0000313" key="1">
    <source>
        <dbReference type="EMBL" id="GHE78214.1"/>
    </source>
</evidence>
<keyword evidence="2" id="KW-1185">Reference proteome</keyword>
<gene>
    <name evidence="1" type="ORF">GCM10011501_02460</name>
</gene>